<proteinExistence type="predicted"/>
<dbReference type="InParanoid" id="A8P9G0"/>
<keyword evidence="3" id="KW-1185">Reference proteome</keyword>
<dbReference type="eggNOG" id="ENOG502R14T">
    <property type="taxonomic scope" value="Eukaryota"/>
</dbReference>
<evidence type="ECO:0000313" key="3">
    <source>
        <dbReference type="Proteomes" id="UP000001861"/>
    </source>
</evidence>
<feature type="compositionally biased region" description="Polar residues" evidence="1">
    <location>
        <begin position="154"/>
        <end position="163"/>
    </location>
</feature>
<reference evidence="2 3" key="1">
    <citation type="journal article" date="2010" name="Proc. Natl. Acad. Sci. U.S.A.">
        <title>Insights into evolution of multicellular fungi from the assembled chromosomes of the mushroom Coprinopsis cinerea (Coprinus cinereus).</title>
        <authorList>
            <person name="Stajich J.E."/>
            <person name="Wilke S.K."/>
            <person name="Ahren D."/>
            <person name="Au C.H."/>
            <person name="Birren B.W."/>
            <person name="Borodovsky M."/>
            <person name="Burns C."/>
            <person name="Canback B."/>
            <person name="Casselton L.A."/>
            <person name="Cheng C.K."/>
            <person name="Deng J."/>
            <person name="Dietrich F.S."/>
            <person name="Fargo D.C."/>
            <person name="Farman M.L."/>
            <person name="Gathman A.C."/>
            <person name="Goldberg J."/>
            <person name="Guigo R."/>
            <person name="Hoegger P.J."/>
            <person name="Hooker J.B."/>
            <person name="Huggins A."/>
            <person name="James T.Y."/>
            <person name="Kamada T."/>
            <person name="Kilaru S."/>
            <person name="Kodira C."/>
            <person name="Kues U."/>
            <person name="Kupfer D."/>
            <person name="Kwan H.S."/>
            <person name="Lomsadze A."/>
            <person name="Li W."/>
            <person name="Lilly W.W."/>
            <person name="Ma L.J."/>
            <person name="Mackey A.J."/>
            <person name="Manning G."/>
            <person name="Martin F."/>
            <person name="Muraguchi H."/>
            <person name="Natvig D.O."/>
            <person name="Palmerini H."/>
            <person name="Ramesh M.A."/>
            <person name="Rehmeyer C.J."/>
            <person name="Roe B.A."/>
            <person name="Shenoy N."/>
            <person name="Stanke M."/>
            <person name="Ter-Hovhannisyan V."/>
            <person name="Tunlid A."/>
            <person name="Velagapudi R."/>
            <person name="Vision T.J."/>
            <person name="Zeng Q."/>
            <person name="Zolan M.E."/>
            <person name="Pukkila P.J."/>
        </authorList>
    </citation>
    <scope>NUCLEOTIDE SEQUENCE [LARGE SCALE GENOMIC DNA]</scope>
    <source>
        <strain evidence="3">Okayama-7 / 130 / ATCC MYA-4618 / FGSC 9003</strain>
    </source>
</reference>
<dbReference type="VEuPathDB" id="FungiDB:CC1G_09667"/>
<feature type="compositionally biased region" description="Basic and acidic residues" evidence="1">
    <location>
        <begin position="297"/>
        <end position="306"/>
    </location>
</feature>
<organism evidence="2 3">
    <name type="scientific">Coprinopsis cinerea (strain Okayama-7 / 130 / ATCC MYA-4618 / FGSC 9003)</name>
    <name type="common">Inky cap fungus</name>
    <name type="synonym">Hormographiella aspergillata</name>
    <dbReference type="NCBI Taxonomy" id="240176"/>
    <lineage>
        <taxon>Eukaryota</taxon>
        <taxon>Fungi</taxon>
        <taxon>Dikarya</taxon>
        <taxon>Basidiomycota</taxon>
        <taxon>Agaricomycotina</taxon>
        <taxon>Agaricomycetes</taxon>
        <taxon>Agaricomycetidae</taxon>
        <taxon>Agaricales</taxon>
        <taxon>Agaricineae</taxon>
        <taxon>Psathyrellaceae</taxon>
        <taxon>Coprinopsis</taxon>
    </lineage>
</organism>
<evidence type="ECO:0000313" key="2">
    <source>
        <dbReference type="EMBL" id="EAU82065.2"/>
    </source>
</evidence>
<dbReference type="AlphaFoldDB" id="A8P9G0"/>
<dbReference type="GeneID" id="6016383"/>
<dbReference type="HOGENOM" id="CLU_637801_0_0_1"/>
<feature type="compositionally biased region" description="Acidic residues" evidence="1">
    <location>
        <begin position="344"/>
        <end position="365"/>
    </location>
</feature>
<feature type="compositionally biased region" description="Low complexity" evidence="1">
    <location>
        <begin position="313"/>
        <end position="339"/>
    </location>
</feature>
<feature type="region of interest" description="Disordered" evidence="1">
    <location>
        <begin position="1"/>
        <end position="163"/>
    </location>
</feature>
<evidence type="ECO:0000256" key="1">
    <source>
        <dbReference type="SAM" id="MobiDB-lite"/>
    </source>
</evidence>
<feature type="region of interest" description="Disordered" evidence="1">
    <location>
        <begin position="223"/>
        <end position="258"/>
    </location>
</feature>
<dbReference type="OrthoDB" id="3268127at2759"/>
<accession>A8P9G0</accession>
<feature type="compositionally biased region" description="Acidic residues" evidence="1">
    <location>
        <begin position="85"/>
        <end position="97"/>
    </location>
</feature>
<dbReference type="EMBL" id="AACS02000011">
    <property type="protein sequence ID" value="EAU82065.2"/>
    <property type="molecule type" value="Genomic_DNA"/>
</dbReference>
<comment type="caution">
    <text evidence="2">The sequence shown here is derived from an EMBL/GenBank/DDBJ whole genome shotgun (WGS) entry which is preliminary data.</text>
</comment>
<dbReference type="KEGG" id="cci:CC1G_09667"/>
<protein>
    <submittedName>
        <fullName evidence="2">Uncharacterized protein</fullName>
    </submittedName>
</protein>
<dbReference type="Proteomes" id="UP000001861">
    <property type="component" value="Unassembled WGS sequence"/>
</dbReference>
<gene>
    <name evidence="2" type="ORF">CC1G_09667</name>
</gene>
<dbReference type="RefSeq" id="XP_001839764.2">
    <property type="nucleotide sequence ID" value="XM_001839712.2"/>
</dbReference>
<feature type="compositionally biased region" description="Acidic residues" evidence="1">
    <location>
        <begin position="241"/>
        <end position="258"/>
    </location>
</feature>
<feature type="region of interest" description="Disordered" evidence="1">
    <location>
        <begin position="287"/>
        <end position="430"/>
    </location>
</feature>
<feature type="compositionally biased region" description="Low complexity" evidence="1">
    <location>
        <begin position="41"/>
        <end position="56"/>
    </location>
</feature>
<feature type="compositionally biased region" description="Low complexity" evidence="1">
    <location>
        <begin position="378"/>
        <end position="387"/>
    </location>
</feature>
<name>A8P9G0_COPC7</name>
<sequence length="430" mass="47520">MSFQTSTPSSTPSSFAFSTPQTGFGTPHNGNAIPFSWGDQASSPAPVATTSSPSCSNEAAKASFRYRNYRPANSSPLARLPSDFADVDDMDDDDDDDLRSGGHEPSSPLNRVSMFNIGSSGTRDENESPLFQRRRAQYKSIGLGSQGGRRTSGLAASSPASRTFSGPPIAALFASGATPEDPQRAFLRERFKQRCFERAAKAREKAVKAKRKGEGFFDVEGVQTKSKNRRSKRRMSADGDIGMEGDREDDSESDDEEIMNDELFKRIMQNVNRKIQHSYRVSYQNEVGSSFDPDMEDVARWEEELKGTFPQLSPISTQPNSQPTTSSSSTAIPPSSSTTHTEEDFPEDEIPDLSEWEDQELEAYAEEYARVMEEEAYQQQQAQSHQQPKTPYNPDDLLAGLEGVPEEELFGTWNWESDGEGAGGDVEMDI</sequence>
<feature type="compositionally biased region" description="Low complexity" evidence="1">
    <location>
        <begin position="1"/>
        <end position="22"/>
    </location>
</feature>